<dbReference type="RefSeq" id="WP_008812115.1">
    <property type="nucleotide sequence ID" value="NZ_CAJTBZ010000031.1"/>
</dbReference>
<dbReference type="Proteomes" id="UP000214610">
    <property type="component" value="Unassembled WGS sequence"/>
</dbReference>
<dbReference type="EMBL" id="NHMP01000003">
    <property type="protein sequence ID" value="OXE49579.1"/>
    <property type="molecule type" value="Genomic_DNA"/>
</dbReference>
<gene>
    <name evidence="2" type="ORF">ADH67_05435</name>
</gene>
<dbReference type="GeneID" id="78361471"/>
<organism evidence="2 3">
    <name type="scientific">Turicimonas muris</name>
    <dbReference type="NCBI Taxonomy" id="1796652"/>
    <lineage>
        <taxon>Bacteria</taxon>
        <taxon>Pseudomonadati</taxon>
        <taxon>Pseudomonadota</taxon>
        <taxon>Betaproteobacteria</taxon>
        <taxon>Burkholderiales</taxon>
        <taxon>Sutterellaceae</taxon>
        <taxon>Turicimonas</taxon>
    </lineage>
</organism>
<evidence type="ECO:0000313" key="3">
    <source>
        <dbReference type="Proteomes" id="UP000214610"/>
    </source>
</evidence>
<sequence>MNESVKKWLEEKRAELAGRRDVAIFIEAKDVLDAIEQLSKPRLFSDSRLVESLRWQYSECETRKQFLRKVLTEQFKFVGPNANCPEPQNTDSQVERRRARETR</sequence>
<accession>A0A227KNB3</accession>
<evidence type="ECO:0000256" key="1">
    <source>
        <dbReference type="SAM" id="MobiDB-lite"/>
    </source>
</evidence>
<feature type="compositionally biased region" description="Basic and acidic residues" evidence="1">
    <location>
        <begin position="93"/>
        <end position="103"/>
    </location>
</feature>
<keyword evidence="3" id="KW-1185">Reference proteome</keyword>
<evidence type="ECO:0000313" key="2">
    <source>
        <dbReference type="EMBL" id="OXE49579.1"/>
    </source>
</evidence>
<reference evidence="3" key="1">
    <citation type="submission" date="2017-05" db="EMBL/GenBank/DDBJ databases">
        <title>Improved OligoMM genomes.</title>
        <authorList>
            <person name="Garzetti D."/>
        </authorList>
    </citation>
    <scope>NUCLEOTIDE SEQUENCE [LARGE SCALE GENOMIC DNA]</scope>
    <source>
        <strain evidence="3">YL45</strain>
    </source>
</reference>
<name>A0A227KNB3_9BURK</name>
<dbReference type="AlphaFoldDB" id="A0A227KNB3"/>
<comment type="caution">
    <text evidence="2">The sequence shown here is derived from an EMBL/GenBank/DDBJ whole genome shotgun (WGS) entry which is preliminary data.</text>
</comment>
<feature type="region of interest" description="Disordered" evidence="1">
    <location>
        <begin position="80"/>
        <end position="103"/>
    </location>
</feature>
<proteinExistence type="predicted"/>
<protein>
    <submittedName>
        <fullName evidence="2">Uncharacterized protein</fullName>
    </submittedName>
</protein>